<dbReference type="AlphaFoldDB" id="A0A120EBT5"/>
<accession>A0A120EBT5</accession>
<evidence type="ECO:0000313" key="3">
    <source>
        <dbReference type="Proteomes" id="UP000065797"/>
    </source>
</evidence>
<gene>
    <name evidence="2" type="ORF">AWW70_26085</name>
</gene>
<feature type="domain" description="Helix-turn-helix" evidence="1">
    <location>
        <begin position="95"/>
        <end position="148"/>
    </location>
</feature>
<organism evidence="2 3">
    <name type="scientific">Bacillus mycoides</name>
    <dbReference type="NCBI Taxonomy" id="1405"/>
    <lineage>
        <taxon>Bacteria</taxon>
        <taxon>Bacillati</taxon>
        <taxon>Bacillota</taxon>
        <taxon>Bacilli</taxon>
        <taxon>Bacillales</taxon>
        <taxon>Bacillaceae</taxon>
        <taxon>Bacillus</taxon>
        <taxon>Bacillus cereus group</taxon>
    </lineage>
</organism>
<comment type="caution">
    <text evidence="2">The sequence shown here is derived from an EMBL/GenBank/DDBJ whole genome shotgun (WGS) entry which is preliminary data.</text>
</comment>
<protein>
    <recommendedName>
        <fullName evidence="1">Helix-turn-helix domain-containing protein</fullName>
    </recommendedName>
</protein>
<name>A0A120EBT5_BACMY</name>
<proteinExistence type="predicted"/>
<reference evidence="2 3" key="1">
    <citation type="submission" date="2016-01" db="EMBL/GenBank/DDBJ databases">
        <authorList>
            <person name="McClelland M."/>
            <person name="Jain A."/>
            <person name="Saraogi P."/>
            <person name="Mendelson R."/>
            <person name="Westerman R."/>
            <person name="SanMiguel P."/>
            <person name="Csonka L."/>
        </authorList>
    </citation>
    <scope>NUCLEOTIDE SEQUENCE [LARGE SCALE GENOMIC DNA]</scope>
    <source>
        <strain evidence="2 3">PE8-15</strain>
    </source>
</reference>
<sequence>MKAERIFEGTSEDGVWNKAIFKVKEGIYHYVSENSTIEVTGHEFLDVCTLEEVHRGDDHNLFAVKGDERDLLQQLELDGFNCEDVGWGDLNLLDNEILSSTDAIEEWGIEASTLRKRINDFPKGSIRKIGTTYAVTRFGMRCVFGSNKR</sequence>
<dbReference type="RefSeq" id="WP_060751821.1">
    <property type="nucleotide sequence ID" value="NZ_LRPH01000094.1"/>
</dbReference>
<evidence type="ECO:0000259" key="1">
    <source>
        <dbReference type="Pfam" id="PF20038"/>
    </source>
</evidence>
<evidence type="ECO:0000313" key="2">
    <source>
        <dbReference type="EMBL" id="KWU54886.1"/>
    </source>
</evidence>
<dbReference type="Proteomes" id="UP000065797">
    <property type="component" value="Unassembled WGS sequence"/>
</dbReference>
<dbReference type="InterPro" id="IPR045403">
    <property type="entry name" value="HTH_59_Firmicutes_type"/>
</dbReference>
<dbReference type="EMBL" id="LRPH01000094">
    <property type="protein sequence ID" value="KWU54886.1"/>
    <property type="molecule type" value="Genomic_DNA"/>
</dbReference>
<dbReference type="Pfam" id="PF20038">
    <property type="entry name" value="HTH_59"/>
    <property type="match status" value="1"/>
</dbReference>